<proteinExistence type="inferred from homology"/>
<gene>
    <name evidence="4" type="ORF">AXFE_09620</name>
</gene>
<dbReference type="EMBL" id="JXYS01000023">
    <property type="protein sequence ID" value="KJF18216.1"/>
    <property type="molecule type" value="Genomic_DNA"/>
</dbReference>
<sequence>MESFEVPTIVSAGSDDPKAPLVILLHGRGSTETEIITLASYLPKGVRYVALRAPIAEGAGYAWFANKGIGRPLPESISKTMGWFYDWLDGFADHLSKIVLIGFSGGAAFGGGLILNSPKRFTGAAILYGTLPFDAGIDTSPQRLANTYIFLARGELDNVIPRDLLDRTWSYLNSDAGSNTVALLDKGGHGISERVRGGLVIWLGEILGLPEKGMGWIAPGLIHRDVGSDRSEIPKTALKRCVD</sequence>
<dbReference type="RefSeq" id="WP_082058482.1">
    <property type="nucleotide sequence ID" value="NZ_JXYS01000023.1"/>
</dbReference>
<evidence type="ECO:0000313" key="5">
    <source>
        <dbReference type="Proteomes" id="UP000032360"/>
    </source>
</evidence>
<dbReference type="InterPro" id="IPR029058">
    <property type="entry name" value="AB_hydrolase_fold"/>
</dbReference>
<name>A0A0D8HM94_9ACTN</name>
<dbReference type="GO" id="GO:0016787">
    <property type="term" value="F:hydrolase activity"/>
    <property type="evidence" value="ECO:0007669"/>
    <property type="project" value="UniProtKB-KW"/>
</dbReference>
<evidence type="ECO:0000259" key="3">
    <source>
        <dbReference type="Pfam" id="PF02230"/>
    </source>
</evidence>
<dbReference type="PATRIC" id="fig|1280514.3.peg.1267"/>
<feature type="domain" description="Phospholipase/carboxylesterase/thioesterase" evidence="3">
    <location>
        <begin position="14"/>
        <end position="193"/>
    </location>
</feature>
<keyword evidence="5" id="KW-1185">Reference proteome</keyword>
<organism evidence="4 5">
    <name type="scientific">Acidithrix ferrooxidans</name>
    <dbReference type="NCBI Taxonomy" id="1280514"/>
    <lineage>
        <taxon>Bacteria</taxon>
        <taxon>Bacillati</taxon>
        <taxon>Actinomycetota</taxon>
        <taxon>Acidimicrobiia</taxon>
        <taxon>Acidimicrobiales</taxon>
        <taxon>Acidimicrobiaceae</taxon>
        <taxon>Acidithrix</taxon>
    </lineage>
</organism>
<dbReference type="Gene3D" id="3.40.50.1820">
    <property type="entry name" value="alpha/beta hydrolase"/>
    <property type="match status" value="1"/>
</dbReference>
<dbReference type="PANTHER" id="PTHR10655">
    <property type="entry name" value="LYSOPHOSPHOLIPASE-RELATED"/>
    <property type="match status" value="1"/>
</dbReference>
<dbReference type="PANTHER" id="PTHR10655:SF17">
    <property type="entry name" value="LYSOPHOSPHOLIPASE-LIKE PROTEIN 1"/>
    <property type="match status" value="1"/>
</dbReference>
<accession>A0A0D8HM94</accession>
<evidence type="ECO:0000256" key="2">
    <source>
        <dbReference type="ARBA" id="ARBA00022801"/>
    </source>
</evidence>
<evidence type="ECO:0000313" key="4">
    <source>
        <dbReference type="EMBL" id="KJF18216.1"/>
    </source>
</evidence>
<comment type="caution">
    <text evidence="4">The sequence shown here is derived from an EMBL/GenBank/DDBJ whole genome shotgun (WGS) entry which is preliminary data.</text>
</comment>
<dbReference type="InterPro" id="IPR050565">
    <property type="entry name" value="LYPA1-2/EST-like"/>
</dbReference>
<dbReference type="Proteomes" id="UP000032360">
    <property type="component" value="Unassembled WGS sequence"/>
</dbReference>
<keyword evidence="2 4" id="KW-0378">Hydrolase</keyword>
<reference evidence="4 5" key="1">
    <citation type="submission" date="2015-01" db="EMBL/GenBank/DDBJ databases">
        <title>Draft genome of the acidophilic iron oxidizer Acidithrix ferrooxidans strain Py-F3.</title>
        <authorList>
            <person name="Poehlein A."/>
            <person name="Eisen S."/>
            <person name="Schloemann M."/>
            <person name="Johnson B.D."/>
            <person name="Daniel R."/>
            <person name="Muehling M."/>
        </authorList>
    </citation>
    <scope>NUCLEOTIDE SEQUENCE [LARGE SCALE GENOMIC DNA]</scope>
    <source>
        <strain evidence="4 5">Py-F3</strain>
    </source>
</reference>
<dbReference type="SUPFAM" id="SSF53474">
    <property type="entry name" value="alpha/beta-Hydrolases"/>
    <property type="match status" value="1"/>
</dbReference>
<dbReference type="Pfam" id="PF02230">
    <property type="entry name" value="Abhydrolase_2"/>
    <property type="match status" value="1"/>
</dbReference>
<dbReference type="AlphaFoldDB" id="A0A0D8HM94"/>
<dbReference type="STRING" id="1280514.AXFE_09620"/>
<dbReference type="OrthoDB" id="822427at2"/>
<comment type="similarity">
    <text evidence="1">Belongs to the AB hydrolase superfamily. AB hydrolase 2 family.</text>
</comment>
<protein>
    <submittedName>
        <fullName evidence="4">Putative hydrolase</fullName>
    </submittedName>
</protein>
<dbReference type="InterPro" id="IPR003140">
    <property type="entry name" value="PLipase/COase/thioEstase"/>
</dbReference>
<evidence type="ECO:0000256" key="1">
    <source>
        <dbReference type="ARBA" id="ARBA00006499"/>
    </source>
</evidence>